<reference evidence="2" key="1">
    <citation type="submission" date="2016-04" db="EMBL/GenBank/DDBJ databases">
        <title>Complete Genome Sequences of Twelve Strains of a Stable Defined Moderately Diverse Mouse Microbiota 2 (sDMDMm2).</title>
        <authorList>
            <person name="Uchimura Y."/>
            <person name="Wyss M."/>
            <person name="Brugiroux S."/>
            <person name="Limenitakis J.P."/>
            <person name="Stecher B."/>
            <person name="McCoy K.D."/>
            <person name="Macpherson A.J."/>
        </authorList>
    </citation>
    <scope>NUCLEOTIDE SEQUENCE [LARGE SCALE GENOMIC DNA]</scope>
    <source>
        <strain evidence="2">YL27</strain>
    </source>
</reference>
<keyword evidence="2" id="KW-1185">Reference proteome</keyword>
<evidence type="ECO:0000313" key="2">
    <source>
        <dbReference type="Proteomes" id="UP000186351"/>
    </source>
</evidence>
<evidence type="ECO:0000313" key="1">
    <source>
        <dbReference type="EMBL" id="ANU64599.1"/>
    </source>
</evidence>
<protein>
    <submittedName>
        <fullName evidence="1">Uncharacterized protein</fullName>
    </submittedName>
</protein>
<accession>A0A1B1SCR7</accession>
<proteinExistence type="predicted"/>
<accession>A0A1Z2XFT1</accession>
<dbReference type="AlphaFoldDB" id="A0A1B1SCR7"/>
<organism evidence="1 2">
    <name type="scientific">Muribaculum intestinale</name>
    <dbReference type="NCBI Taxonomy" id="1796646"/>
    <lineage>
        <taxon>Bacteria</taxon>
        <taxon>Pseudomonadati</taxon>
        <taxon>Bacteroidota</taxon>
        <taxon>Bacteroidia</taxon>
        <taxon>Bacteroidales</taxon>
        <taxon>Muribaculaceae</taxon>
        <taxon>Muribaculum</taxon>
    </lineage>
</organism>
<dbReference type="Proteomes" id="UP000186351">
    <property type="component" value="Chromosome"/>
</dbReference>
<dbReference type="KEGG" id="pary:A4V02_13305"/>
<sequence length="107" mass="10886">MLVGWVGVKSPGYAGHFGGGDQPHPANRYGGSWVGLTLWTPPKGMCANALGCGCEPGWYVGIGGWDGVQSPGYAGHSGGRGPTPPCEPLMRLLGGANIVDAPRGAVR</sequence>
<gene>
    <name evidence="1" type="ORF">A4V02_13305</name>
</gene>
<name>A0A1B1SCR7_9BACT</name>
<dbReference type="EMBL" id="CP015402">
    <property type="protein sequence ID" value="ANU64599.1"/>
    <property type="molecule type" value="Genomic_DNA"/>
</dbReference>